<accession>K3XU93</accession>
<dbReference type="HOGENOM" id="CLU_3360591_0_0_1"/>
<proteinExistence type="predicted"/>
<reference evidence="1" key="2">
    <citation type="submission" date="2018-08" db="UniProtKB">
        <authorList>
            <consortium name="EnsemblPlants"/>
        </authorList>
    </citation>
    <scope>IDENTIFICATION</scope>
    <source>
        <strain evidence="1">Yugu1</strain>
    </source>
</reference>
<dbReference type="AlphaFoldDB" id="K3XU93"/>
<dbReference type="Gramene" id="KQL04898">
    <property type="protein sequence ID" value="KQL04898"/>
    <property type="gene ID" value="SETIT_005500mg"/>
</dbReference>
<evidence type="ECO:0000313" key="2">
    <source>
        <dbReference type="Proteomes" id="UP000004995"/>
    </source>
</evidence>
<dbReference type="EMBL" id="AGNK02002937">
    <property type="status" value="NOT_ANNOTATED_CDS"/>
    <property type="molecule type" value="Genomic_DNA"/>
</dbReference>
<keyword evidence="2" id="KW-1185">Reference proteome</keyword>
<dbReference type="EnsemblPlants" id="KQL04898">
    <property type="protein sequence ID" value="KQL04898"/>
    <property type="gene ID" value="SETIT_005500mg"/>
</dbReference>
<dbReference type="Proteomes" id="UP000004995">
    <property type="component" value="Unassembled WGS sequence"/>
</dbReference>
<reference evidence="2" key="1">
    <citation type="journal article" date="2012" name="Nat. Biotechnol.">
        <title>Reference genome sequence of the model plant Setaria.</title>
        <authorList>
            <person name="Bennetzen J.L."/>
            <person name="Schmutz J."/>
            <person name="Wang H."/>
            <person name="Percifield R."/>
            <person name="Hawkins J."/>
            <person name="Pontaroli A.C."/>
            <person name="Estep M."/>
            <person name="Feng L."/>
            <person name="Vaughn J.N."/>
            <person name="Grimwood J."/>
            <person name="Jenkins J."/>
            <person name="Barry K."/>
            <person name="Lindquist E."/>
            <person name="Hellsten U."/>
            <person name="Deshpande S."/>
            <person name="Wang X."/>
            <person name="Wu X."/>
            <person name="Mitros T."/>
            <person name="Triplett J."/>
            <person name="Yang X."/>
            <person name="Ye C.Y."/>
            <person name="Mauro-Herrera M."/>
            <person name="Wang L."/>
            <person name="Li P."/>
            <person name="Sharma M."/>
            <person name="Sharma R."/>
            <person name="Ronald P.C."/>
            <person name="Panaud O."/>
            <person name="Kellogg E.A."/>
            <person name="Brutnell T.P."/>
            <person name="Doust A.N."/>
            <person name="Tuskan G.A."/>
            <person name="Rokhsar D."/>
            <person name="Devos K.M."/>
        </authorList>
    </citation>
    <scope>NUCLEOTIDE SEQUENCE [LARGE SCALE GENOMIC DNA]</scope>
    <source>
        <strain evidence="2">cv. Yugu1</strain>
    </source>
</reference>
<sequence length="36" mass="4441">MDEIDRILDIHRPKEAWFYNNFLDHNHPLSRFSKNA</sequence>
<name>K3XU93_SETIT</name>
<organism evidence="1 2">
    <name type="scientific">Setaria italica</name>
    <name type="common">Foxtail millet</name>
    <name type="synonym">Panicum italicum</name>
    <dbReference type="NCBI Taxonomy" id="4555"/>
    <lineage>
        <taxon>Eukaryota</taxon>
        <taxon>Viridiplantae</taxon>
        <taxon>Streptophyta</taxon>
        <taxon>Embryophyta</taxon>
        <taxon>Tracheophyta</taxon>
        <taxon>Spermatophyta</taxon>
        <taxon>Magnoliopsida</taxon>
        <taxon>Liliopsida</taxon>
        <taxon>Poales</taxon>
        <taxon>Poaceae</taxon>
        <taxon>PACMAD clade</taxon>
        <taxon>Panicoideae</taxon>
        <taxon>Panicodae</taxon>
        <taxon>Paniceae</taxon>
        <taxon>Cenchrinae</taxon>
        <taxon>Setaria</taxon>
    </lineage>
</organism>
<evidence type="ECO:0000313" key="1">
    <source>
        <dbReference type="EnsemblPlants" id="KQL04898"/>
    </source>
</evidence>
<dbReference type="InParanoid" id="K3XU93"/>
<protein>
    <submittedName>
        <fullName evidence="1">Uncharacterized protein</fullName>
    </submittedName>
</protein>